<dbReference type="InterPro" id="IPR004590">
    <property type="entry name" value="ssDNA_annealing_RecT"/>
</dbReference>
<dbReference type="AlphaFoldDB" id="A0A923S5Y6"/>
<dbReference type="InterPro" id="IPR018330">
    <property type="entry name" value="RecT_fam"/>
</dbReference>
<proteinExistence type="predicted"/>
<comment type="caution">
    <text evidence="1">The sequence shown here is derived from an EMBL/GenBank/DDBJ whole genome shotgun (WGS) entry which is preliminary data.</text>
</comment>
<accession>A0A923S5Y6</accession>
<evidence type="ECO:0000313" key="2">
    <source>
        <dbReference type="Proteomes" id="UP000620327"/>
    </source>
</evidence>
<dbReference type="Proteomes" id="UP000620327">
    <property type="component" value="Unassembled WGS sequence"/>
</dbReference>
<name>A0A923S5Y6_9FIRM</name>
<dbReference type="GO" id="GO:0006259">
    <property type="term" value="P:DNA metabolic process"/>
    <property type="evidence" value="ECO:0007669"/>
    <property type="project" value="InterPro"/>
</dbReference>
<organism evidence="1 2">
    <name type="scientific">Dysosmobacter segnis</name>
    <dbReference type="NCBI Taxonomy" id="2763042"/>
    <lineage>
        <taxon>Bacteria</taxon>
        <taxon>Bacillati</taxon>
        <taxon>Bacillota</taxon>
        <taxon>Clostridia</taxon>
        <taxon>Eubacteriales</taxon>
        <taxon>Oscillospiraceae</taxon>
        <taxon>Dysosmobacter</taxon>
    </lineage>
</organism>
<dbReference type="NCBIfam" id="TIGR00616">
    <property type="entry name" value="rect"/>
    <property type="match status" value="1"/>
</dbReference>
<sequence length="269" mass="29632">MMSNDMIQKATAQPAAKADAKTSMQAYIKQMQGEIKKALPAVMTPERFTRIVLSALSTNPKLGQTTPQSFLAAMMTAAQLGMEPNTPLGQAYLIPFYNNKTHCSECQFQLGYKGLIDLAYRSGEVSIIQAQVVYEHDSFNYSFGLEPVLKHIPAASDRGESTYVYAMFRTKEGGFGFDVMSMDAVRTFAQQYSKSFSSGPWQTNFEEMAKKTVLKKVLKYAPLKSDFQRGLALDGTIKTDVGEDMYAVPGTVLEVDSETGEVTEVGPDV</sequence>
<dbReference type="Pfam" id="PF03837">
    <property type="entry name" value="RecT"/>
    <property type="match status" value="1"/>
</dbReference>
<protein>
    <submittedName>
        <fullName evidence="1">Recombinase RecT</fullName>
    </submittedName>
</protein>
<gene>
    <name evidence="1" type="ORF">H8Z83_01430</name>
</gene>
<evidence type="ECO:0000313" key="1">
    <source>
        <dbReference type="EMBL" id="MBC5769011.1"/>
    </source>
</evidence>
<dbReference type="EMBL" id="JACOQI010000001">
    <property type="protein sequence ID" value="MBC5769011.1"/>
    <property type="molecule type" value="Genomic_DNA"/>
</dbReference>
<keyword evidence="2" id="KW-1185">Reference proteome</keyword>
<reference evidence="1" key="1">
    <citation type="submission" date="2020-08" db="EMBL/GenBank/DDBJ databases">
        <title>Genome public.</title>
        <authorList>
            <person name="Liu C."/>
            <person name="Sun Q."/>
        </authorList>
    </citation>
    <scope>NUCLEOTIDE SEQUENCE</scope>
    <source>
        <strain evidence="1">BX15</strain>
    </source>
</reference>
<dbReference type="GO" id="GO:0003677">
    <property type="term" value="F:DNA binding"/>
    <property type="evidence" value="ECO:0007669"/>
    <property type="project" value="InterPro"/>
</dbReference>
<dbReference type="RefSeq" id="WP_187013403.1">
    <property type="nucleotide sequence ID" value="NZ_JACOQI010000001.1"/>
</dbReference>